<dbReference type="AlphaFoldDB" id="A0A382A6P3"/>
<dbReference type="GO" id="GO:0009360">
    <property type="term" value="C:DNA polymerase III complex"/>
    <property type="evidence" value="ECO:0007669"/>
    <property type="project" value="InterPro"/>
</dbReference>
<sequence length="324" mass="36917">MKGKEAIIAARTGTINSVYFLKGNDQFLQTYFIGKISDSFFGKDPVDKTLMLPDDMNGNEIINRLSSTDLFSSKKLFVLRNPQQLKGKPNKDLLDYCQSPMDNHVLILVNNNWLDKSAFSKKLEKILDPVEMQTPFAQDMKKWAKYFFNEEGKNVDSNVIHFLVELAGDSVAHLKNEIENLCIWAGEDDSIGIADVEMFSGWKRERQRWEFLLALGGKDFEKSVELGKTIVTTTESMISLIYPLTTLFQEMLFEKMKNGTFGKTQGYIHLPPSVKKRIPKFANGFSREELESALNQLGQIDQRQKTAYSTDETDLIQFIGHVLG</sequence>
<dbReference type="InterPro" id="IPR027417">
    <property type="entry name" value="P-loop_NTPase"/>
</dbReference>
<dbReference type="PANTHER" id="PTHR34388:SF1">
    <property type="entry name" value="DNA POLYMERASE III SUBUNIT DELTA"/>
    <property type="match status" value="1"/>
</dbReference>
<dbReference type="Gene3D" id="3.40.50.300">
    <property type="entry name" value="P-loop containing nucleotide triphosphate hydrolases"/>
    <property type="match status" value="1"/>
</dbReference>
<dbReference type="GO" id="GO:0003887">
    <property type="term" value="F:DNA-directed DNA polymerase activity"/>
    <property type="evidence" value="ECO:0007669"/>
    <property type="project" value="UniProtKB-KW"/>
</dbReference>
<dbReference type="EMBL" id="UINC01024139">
    <property type="protein sequence ID" value="SVA97206.1"/>
    <property type="molecule type" value="Genomic_DNA"/>
</dbReference>
<reference evidence="6" key="1">
    <citation type="submission" date="2018-05" db="EMBL/GenBank/DDBJ databases">
        <authorList>
            <person name="Lanie J.A."/>
            <person name="Ng W.-L."/>
            <person name="Kazmierczak K.M."/>
            <person name="Andrzejewski T.M."/>
            <person name="Davidsen T.M."/>
            <person name="Wayne K.J."/>
            <person name="Tettelin H."/>
            <person name="Glass J.I."/>
            <person name="Rusch D."/>
            <person name="Podicherti R."/>
            <person name="Tsui H.-C.T."/>
            <person name="Winkler M.E."/>
        </authorList>
    </citation>
    <scope>NUCLEOTIDE SEQUENCE</scope>
</reference>
<gene>
    <name evidence="6" type="ORF">METZ01_LOCUS150060</name>
</gene>
<proteinExistence type="predicted"/>
<dbReference type="SUPFAM" id="SSF52540">
    <property type="entry name" value="P-loop containing nucleoside triphosphate hydrolases"/>
    <property type="match status" value="1"/>
</dbReference>
<dbReference type="GO" id="GO:0006261">
    <property type="term" value="P:DNA-templated DNA replication"/>
    <property type="evidence" value="ECO:0007669"/>
    <property type="project" value="TreeGrafter"/>
</dbReference>
<protein>
    <recommendedName>
        <fullName evidence="5">DNA polymerase III delta N-terminal domain-containing protein</fullName>
    </recommendedName>
</protein>
<dbReference type="GO" id="GO:0003677">
    <property type="term" value="F:DNA binding"/>
    <property type="evidence" value="ECO:0007669"/>
    <property type="project" value="InterPro"/>
</dbReference>
<dbReference type="Gene3D" id="1.10.8.60">
    <property type="match status" value="1"/>
</dbReference>
<dbReference type="InterPro" id="IPR010372">
    <property type="entry name" value="DNA_pol3_delta_N"/>
</dbReference>
<accession>A0A382A6P3</accession>
<dbReference type="NCBIfam" id="TIGR01128">
    <property type="entry name" value="holA"/>
    <property type="match status" value="1"/>
</dbReference>
<dbReference type="Gene3D" id="1.20.272.10">
    <property type="match status" value="1"/>
</dbReference>
<feature type="domain" description="DNA polymerase III delta N-terminal" evidence="5">
    <location>
        <begin position="19"/>
        <end position="125"/>
    </location>
</feature>
<dbReference type="PANTHER" id="PTHR34388">
    <property type="entry name" value="DNA POLYMERASE III SUBUNIT DELTA"/>
    <property type="match status" value="1"/>
</dbReference>
<evidence type="ECO:0000259" key="5">
    <source>
        <dbReference type="Pfam" id="PF06144"/>
    </source>
</evidence>
<dbReference type="InterPro" id="IPR005790">
    <property type="entry name" value="DNA_polIII_delta"/>
</dbReference>
<keyword evidence="4" id="KW-0239">DNA-directed DNA polymerase</keyword>
<keyword evidence="1" id="KW-0808">Transferase</keyword>
<name>A0A382A6P3_9ZZZZ</name>
<evidence type="ECO:0000256" key="4">
    <source>
        <dbReference type="ARBA" id="ARBA00022932"/>
    </source>
</evidence>
<organism evidence="6">
    <name type="scientific">marine metagenome</name>
    <dbReference type="NCBI Taxonomy" id="408172"/>
    <lineage>
        <taxon>unclassified sequences</taxon>
        <taxon>metagenomes</taxon>
        <taxon>ecological metagenomes</taxon>
    </lineage>
</organism>
<keyword evidence="2" id="KW-0548">Nucleotidyltransferase</keyword>
<evidence type="ECO:0000313" key="6">
    <source>
        <dbReference type="EMBL" id="SVA97206.1"/>
    </source>
</evidence>
<evidence type="ECO:0000256" key="3">
    <source>
        <dbReference type="ARBA" id="ARBA00022705"/>
    </source>
</evidence>
<dbReference type="Pfam" id="PF06144">
    <property type="entry name" value="DNA_pol3_delta"/>
    <property type="match status" value="1"/>
</dbReference>
<evidence type="ECO:0000256" key="2">
    <source>
        <dbReference type="ARBA" id="ARBA00022695"/>
    </source>
</evidence>
<keyword evidence="3" id="KW-0235">DNA replication</keyword>
<evidence type="ECO:0000256" key="1">
    <source>
        <dbReference type="ARBA" id="ARBA00022679"/>
    </source>
</evidence>